<feature type="transmembrane region" description="Helical" evidence="1">
    <location>
        <begin position="105"/>
        <end position="127"/>
    </location>
</feature>
<sequence>MRTDHNPYTPPATEVRDTLPDDARAAPFYVVASAKFIVLYIATLGFYQLFWFYTHWSRWRTGRGETIWPVPRALFALFYTHALARRIERTLGERKVARRWWPMTLATVFVVMELLNYGSAIAWPWLVFHLSNAWLWLEWLGVIVIPVNCVCLLRIQLAANAACGDPDGRSNRRFTIYNLAWILVGVSATAWTIWYGLRTGTL</sequence>
<organism evidence="2 3">
    <name type="scientific">Luteimonas terrae</name>
    <dbReference type="NCBI Taxonomy" id="1530191"/>
    <lineage>
        <taxon>Bacteria</taxon>
        <taxon>Pseudomonadati</taxon>
        <taxon>Pseudomonadota</taxon>
        <taxon>Gammaproteobacteria</taxon>
        <taxon>Lysobacterales</taxon>
        <taxon>Lysobacteraceae</taxon>
        <taxon>Luteimonas</taxon>
    </lineage>
</organism>
<evidence type="ECO:0000313" key="3">
    <source>
        <dbReference type="Proteomes" id="UP001256588"/>
    </source>
</evidence>
<keyword evidence="1" id="KW-0812">Transmembrane</keyword>
<feature type="transmembrane region" description="Helical" evidence="1">
    <location>
        <begin position="176"/>
        <end position="197"/>
    </location>
</feature>
<dbReference type="Proteomes" id="UP001256588">
    <property type="component" value="Unassembled WGS sequence"/>
</dbReference>
<protein>
    <recommendedName>
        <fullName evidence="4">MFS transporter permease</fullName>
    </recommendedName>
</protein>
<feature type="transmembrane region" description="Helical" evidence="1">
    <location>
        <begin position="26"/>
        <end position="47"/>
    </location>
</feature>
<feature type="transmembrane region" description="Helical" evidence="1">
    <location>
        <begin position="67"/>
        <end position="84"/>
    </location>
</feature>
<evidence type="ECO:0000313" key="2">
    <source>
        <dbReference type="EMBL" id="MDR7194502.1"/>
    </source>
</evidence>
<keyword evidence="1" id="KW-1133">Transmembrane helix</keyword>
<accession>A0ABU1Y0E1</accession>
<proteinExistence type="predicted"/>
<evidence type="ECO:0008006" key="4">
    <source>
        <dbReference type="Google" id="ProtNLM"/>
    </source>
</evidence>
<evidence type="ECO:0000256" key="1">
    <source>
        <dbReference type="SAM" id="Phobius"/>
    </source>
</evidence>
<gene>
    <name evidence="2" type="ORF">J2W68_003250</name>
</gene>
<keyword evidence="1" id="KW-0472">Membrane</keyword>
<comment type="caution">
    <text evidence="2">The sequence shown here is derived from an EMBL/GenBank/DDBJ whole genome shotgun (WGS) entry which is preliminary data.</text>
</comment>
<dbReference type="RefSeq" id="WP_310237891.1">
    <property type="nucleotide sequence ID" value="NZ_JAVDWO010000016.1"/>
</dbReference>
<reference evidence="2 3" key="1">
    <citation type="submission" date="2023-07" db="EMBL/GenBank/DDBJ databases">
        <title>Sorghum-associated microbial communities from plants grown in Nebraska, USA.</title>
        <authorList>
            <person name="Schachtman D."/>
        </authorList>
    </citation>
    <scope>NUCLEOTIDE SEQUENCE [LARGE SCALE GENOMIC DNA]</scope>
    <source>
        <strain evidence="2 3">4099</strain>
    </source>
</reference>
<keyword evidence="3" id="KW-1185">Reference proteome</keyword>
<feature type="transmembrane region" description="Helical" evidence="1">
    <location>
        <begin position="133"/>
        <end position="155"/>
    </location>
</feature>
<dbReference type="EMBL" id="JAVDWO010000016">
    <property type="protein sequence ID" value="MDR7194502.1"/>
    <property type="molecule type" value="Genomic_DNA"/>
</dbReference>
<name>A0ABU1Y0E1_9GAMM</name>